<evidence type="ECO:0000256" key="1">
    <source>
        <dbReference type="ARBA" id="ARBA00000085"/>
    </source>
</evidence>
<evidence type="ECO:0000256" key="6">
    <source>
        <dbReference type="ARBA" id="ARBA00023012"/>
    </source>
</evidence>
<dbReference type="Gene3D" id="3.30.565.10">
    <property type="entry name" value="Histidine kinase-like ATPase, C-terminal domain"/>
    <property type="match status" value="1"/>
</dbReference>
<evidence type="ECO:0000256" key="5">
    <source>
        <dbReference type="ARBA" id="ARBA00022777"/>
    </source>
</evidence>
<keyword evidence="4 8" id="KW-0808">Transferase</keyword>
<dbReference type="InterPro" id="IPR036890">
    <property type="entry name" value="HATPase_C_sf"/>
</dbReference>
<accession>A0A4U9HAG6</accession>
<evidence type="ECO:0000256" key="2">
    <source>
        <dbReference type="ARBA" id="ARBA00012438"/>
    </source>
</evidence>
<dbReference type="InterPro" id="IPR003594">
    <property type="entry name" value="HATPase_dom"/>
</dbReference>
<evidence type="ECO:0000313" key="8">
    <source>
        <dbReference type="EMBL" id="VTP60708.1"/>
    </source>
</evidence>
<dbReference type="AlphaFoldDB" id="A0A4U9HAG6"/>
<keyword evidence="3" id="KW-0597">Phosphoprotein</keyword>
<evidence type="ECO:0000259" key="7">
    <source>
        <dbReference type="Pfam" id="PF02518"/>
    </source>
</evidence>
<keyword evidence="6" id="KW-0902">Two-component regulatory system</keyword>
<keyword evidence="5" id="KW-0418">Kinase</keyword>
<dbReference type="GO" id="GO:0005886">
    <property type="term" value="C:plasma membrane"/>
    <property type="evidence" value="ECO:0007669"/>
    <property type="project" value="TreeGrafter"/>
</dbReference>
<proteinExistence type="predicted"/>
<evidence type="ECO:0000313" key="9">
    <source>
        <dbReference type="Proteomes" id="UP000307968"/>
    </source>
</evidence>
<dbReference type="GO" id="GO:0016036">
    <property type="term" value="P:cellular response to phosphate starvation"/>
    <property type="evidence" value="ECO:0007669"/>
    <property type="project" value="TreeGrafter"/>
</dbReference>
<gene>
    <name evidence="8" type="primary">phoR_4</name>
    <name evidence="8" type="ORF">NCTC12971_01195</name>
</gene>
<evidence type="ECO:0000256" key="3">
    <source>
        <dbReference type="ARBA" id="ARBA00022553"/>
    </source>
</evidence>
<dbReference type="GO" id="GO:0004721">
    <property type="term" value="F:phosphoprotein phosphatase activity"/>
    <property type="evidence" value="ECO:0007669"/>
    <property type="project" value="TreeGrafter"/>
</dbReference>
<protein>
    <recommendedName>
        <fullName evidence="2">histidine kinase</fullName>
        <ecNumber evidence="2">2.7.13.3</ecNumber>
    </recommendedName>
</protein>
<reference evidence="8 9" key="1">
    <citation type="submission" date="2019-05" db="EMBL/GenBank/DDBJ databases">
        <authorList>
            <consortium name="Pathogen Informatics"/>
        </authorList>
    </citation>
    <scope>NUCLEOTIDE SEQUENCE [LARGE SCALE GENOMIC DNA]</scope>
    <source>
        <strain evidence="8 9">NCTC12971</strain>
    </source>
</reference>
<sequence length="63" mass="6693">MDKARSRQTGGSGLGLAIVKHALSHHDARLEVLSEPGSGTRFIFTLPNRLIVPGALSENALNN</sequence>
<name>A0A4U9HAG6_SERRU</name>
<dbReference type="EMBL" id="LR590463">
    <property type="protein sequence ID" value="VTP60708.1"/>
    <property type="molecule type" value="Genomic_DNA"/>
</dbReference>
<dbReference type="InterPro" id="IPR050351">
    <property type="entry name" value="BphY/WalK/GraS-like"/>
</dbReference>
<dbReference type="PANTHER" id="PTHR45453">
    <property type="entry name" value="PHOSPHATE REGULON SENSOR PROTEIN PHOR"/>
    <property type="match status" value="1"/>
</dbReference>
<dbReference type="SUPFAM" id="SSF55874">
    <property type="entry name" value="ATPase domain of HSP90 chaperone/DNA topoisomerase II/histidine kinase"/>
    <property type="match status" value="1"/>
</dbReference>
<dbReference type="GO" id="GO:0000155">
    <property type="term" value="F:phosphorelay sensor kinase activity"/>
    <property type="evidence" value="ECO:0007669"/>
    <property type="project" value="TreeGrafter"/>
</dbReference>
<dbReference type="Proteomes" id="UP000307968">
    <property type="component" value="Chromosome"/>
</dbReference>
<dbReference type="PANTHER" id="PTHR45453:SF1">
    <property type="entry name" value="PHOSPHATE REGULON SENSOR PROTEIN PHOR"/>
    <property type="match status" value="1"/>
</dbReference>
<comment type="catalytic activity">
    <reaction evidence="1">
        <text>ATP + protein L-histidine = ADP + protein N-phospho-L-histidine.</text>
        <dbReference type="EC" id="2.7.13.3"/>
    </reaction>
</comment>
<dbReference type="EC" id="2.7.13.3" evidence="2"/>
<dbReference type="PRINTS" id="PR00344">
    <property type="entry name" value="BCTRLSENSOR"/>
</dbReference>
<feature type="domain" description="Histidine kinase/HSP90-like ATPase" evidence="7">
    <location>
        <begin position="4"/>
        <end position="48"/>
    </location>
</feature>
<dbReference type="Pfam" id="PF02518">
    <property type="entry name" value="HATPase_c"/>
    <property type="match status" value="1"/>
</dbReference>
<evidence type="ECO:0000256" key="4">
    <source>
        <dbReference type="ARBA" id="ARBA00022679"/>
    </source>
</evidence>
<dbReference type="InterPro" id="IPR004358">
    <property type="entry name" value="Sig_transdc_His_kin-like_C"/>
</dbReference>
<organism evidence="8 9">
    <name type="scientific">Serratia rubidaea</name>
    <name type="common">Serratia marinorubra</name>
    <dbReference type="NCBI Taxonomy" id="61652"/>
    <lineage>
        <taxon>Bacteria</taxon>
        <taxon>Pseudomonadati</taxon>
        <taxon>Pseudomonadota</taxon>
        <taxon>Gammaproteobacteria</taxon>
        <taxon>Enterobacterales</taxon>
        <taxon>Yersiniaceae</taxon>
        <taxon>Serratia</taxon>
    </lineage>
</organism>